<dbReference type="GO" id="GO:0097510">
    <property type="term" value="P:base-excision repair, AP site formation via deaminated base removal"/>
    <property type="evidence" value="ECO:0007669"/>
    <property type="project" value="TreeGrafter"/>
</dbReference>
<dbReference type="NCBIfam" id="TIGR00628">
    <property type="entry name" value="ung"/>
    <property type="match status" value="1"/>
</dbReference>
<evidence type="ECO:0000259" key="12">
    <source>
        <dbReference type="SMART" id="SM00986"/>
    </source>
</evidence>
<accession>A0A9D2EQ16</accession>
<proteinExistence type="inferred from homology"/>
<reference evidence="13" key="2">
    <citation type="submission" date="2021-04" db="EMBL/GenBank/DDBJ databases">
        <authorList>
            <person name="Gilroy R."/>
        </authorList>
    </citation>
    <scope>NUCLEOTIDE SEQUENCE</scope>
    <source>
        <strain evidence="13">ChiSxjej1B13-11774</strain>
    </source>
</reference>
<evidence type="ECO:0000256" key="5">
    <source>
        <dbReference type="ARBA" id="ARBA00018429"/>
    </source>
</evidence>
<evidence type="ECO:0000313" key="13">
    <source>
        <dbReference type="EMBL" id="HIZ41141.1"/>
    </source>
</evidence>
<feature type="active site" description="Proton acceptor" evidence="9 10">
    <location>
        <position position="71"/>
    </location>
</feature>
<protein>
    <recommendedName>
        <fullName evidence="5 9">Uracil-DNA glycosylase</fullName>
        <shortName evidence="9">UDG</shortName>
        <ecNumber evidence="4 9">3.2.2.27</ecNumber>
    </recommendedName>
</protein>
<gene>
    <name evidence="9" type="primary">ung</name>
    <name evidence="13" type="ORF">H9811_01110</name>
</gene>
<dbReference type="InterPro" id="IPR002043">
    <property type="entry name" value="UDG_fam1"/>
</dbReference>
<comment type="subcellular location">
    <subcellularLocation>
        <location evidence="9">Cytoplasm</location>
    </subcellularLocation>
</comment>
<keyword evidence="6 9" id="KW-0227">DNA damage</keyword>
<evidence type="ECO:0000256" key="2">
    <source>
        <dbReference type="ARBA" id="ARBA00002631"/>
    </source>
</evidence>
<dbReference type="GO" id="GO:0004844">
    <property type="term" value="F:uracil DNA N-glycosylase activity"/>
    <property type="evidence" value="ECO:0007669"/>
    <property type="project" value="UniProtKB-UniRule"/>
</dbReference>
<dbReference type="SMART" id="SM00986">
    <property type="entry name" value="UDG"/>
    <property type="match status" value="1"/>
</dbReference>
<dbReference type="HAMAP" id="MF_00148">
    <property type="entry name" value="UDG"/>
    <property type="match status" value="1"/>
</dbReference>
<evidence type="ECO:0000256" key="9">
    <source>
        <dbReference type="HAMAP-Rule" id="MF_00148"/>
    </source>
</evidence>
<evidence type="ECO:0000256" key="8">
    <source>
        <dbReference type="ARBA" id="ARBA00023204"/>
    </source>
</evidence>
<dbReference type="CDD" id="cd10027">
    <property type="entry name" value="UDG-F1-like"/>
    <property type="match status" value="1"/>
</dbReference>
<sequence length="233" mass="25558">MLLRKQLSEFANSDWAPFLNAESAKPYFDDLDAFVTEAARSRTVYPAAENIFAAFRACPAHQVRVVLLGQDPYHEPGQAMGLSFSVPDDCKTPPSLKNIFKELDAEFGAAAAHHNDLTPWAHQGVLLLNTVLTVEQGAAFSHAGHGWEIFTRAALDYVAALDATPLAAVLWGKPAQKYAPIFREVAGRRPVLVLESAHPSPLSAYRGFFGSAPFGKVNAFLREHGESEIVWQR</sequence>
<dbReference type="NCBIfam" id="NF003592">
    <property type="entry name" value="PRK05254.1-5"/>
    <property type="match status" value="1"/>
</dbReference>
<dbReference type="EMBL" id="DXBP01000004">
    <property type="protein sequence ID" value="HIZ41141.1"/>
    <property type="molecule type" value="Genomic_DNA"/>
</dbReference>
<dbReference type="SUPFAM" id="SSF52141">
    <property type="entry name" value="Uracil-DNA glycosylase-like"/>
    <property type="match status" value="1"/>
</dbReference>
<dbReference type="Gene3D" id="3.40.470.10">
    <property type="entry name" value="Uracil-DNA glycosylase-like domain"/>
    <property type="match status" value="1"/>
</dbReference>
<dbReference type="Pfam" id="PF03167">
    <property type="entry name" value="UDG"/>
    <property type="match status" value="1"/>
</dbReference>
<dbReference type="PANTHER" id="PTHR11264">
    <property type="entry name" value="URACIL-DNA GLYCOSYLASE"/>
    <property type="match status" value="1"/>
</dbReference>
<dbReference type="NCBIfam" id="NF003588">
    <property type="entry name" value="PRK05254.1-1"/>
    <property type="match status" value="1"/>
</dbReference>
<comment type="catalytic activity">
    <reaction evidence="1 9 11">
        <text>Hydrolyzes single-stranded DNA or mismatched double-stranded DNA and polynucleotides, releasing free uracil.</text>
        <dbReference type="EC" id="3.2.2.27"/>
    </reaction>
</comment>
<evidence type="ECO:0000256" key="7">
    <source>
        <dbReference type="ARBA" id="ARBA00022801"/>
    </source>
</evidence>
<dbReference type="NCBIfam" id="NF003589">
    <property type="entry name" value="PRK05254.1-2"/>
    <property type="match status" value="1"/>
</dbReference>
<evidence type="ECO:0000313" key="14">
    <source>
        <dbReference type="Proteomes" id="UP000824048"/>
    </source>
</evidence>
<evidence type="ECO:0000256" key="11">
    <source>
        <dbReference type="RuleBase" id="RU003780"/>
    </source>
</evidence>
<comment type="similarity">
    <text evidence="3 9 11">Belongs to the uracil-DNA glycosylase (UDG) superfamily. UNG family.</text>
</comment>
<reference evidence="13" key="1">
    <citation type="journal article" date="2021" name="PeerJ">
        <title>Extensive microbial diversity within the chicken gut microbiome revealed by metagenomics and culture.</title>
        <authorList>
            <person name="Gilroy R."/>
            <person name="Ravi A."/>
            <person name="Getino M."/>
            <person name="Pursley I."/>
            <person name="Horton D.L."/>
            <person name="Alikhan N.F."/>
            <person name="Baker D."/>
            <person name="Gharbi K."/>
            <person name="Hall N."/>
            <person name="Watson M."/>
            <person name="Adriaenssens E.M."/>
            <person name="Foster-Nyarko E."/>
            <person name="Jarju S."/>
            <person name="Secka A."/>
            <person name="Antonio M."/>
            <person name="Oren A."/>
            <person name="Chaudhuri R.R."/>
            <person name="La Ragione R."/>
            <person name="Hildebrand F."/>
            <person name="Pallen M.J."/>
        </authorList>
    </citation>
    <scope>NUCLEOTIDE SEQUENCE</scope>
    <source>
        <strain evidence="13">ChiSxjej1B13-11774</strain>
    </source>
</reference>
<keyword evidence="7 9" id="KW-0378">Hydrolase</keyword>
<dbReference type="EC" id="3.2.2.27" evidence="4 9"/>
<organism evidence="13 14">
    <name type="scientific">Candidatus Gemmiger excrementigallinarum</name>
    <dbReference type="NCBI Taxonomy" id="2838609"/>
    <lineage>
        <taxon>Bacteria</taxon>
        <taxon>Bacillati</taxon>
        <taxon>Bacillota</taxon>
        <taxon>Clostridia</taxon>
        <taxon>Eubacteriales</taxon>
        <taxon>Gemmiger</taxon>
    </lineage>
</organism>
<dbReference type="AlphaFoldDB" id="A0A9D2EQ16"/>
<evidence type="ECO:0000256" key="1">
    <source>
        <dbReference type="ARBA" id="ARBA00001400"/>
    </source>
</evidence>
<dbReference type="GO" id="GO:0005737">
    <property type="term" value="C:cytoplasm"/>
    <property type="evidence" value="ECO:0007669"/>
    <property type="project" value="UniProtKB-SubCell"/>
</dbReference>
<dbReference type="SMART" id="SM00987">
    <property type="entry name" value="UreE_C"/>
    <property type="match status" value="1"/>
</dbReference>
<dbReference type="PANTHER" id="PTHR11264:SF0">
    <property type="entry name" value="URACIL-DNA GLYCOSYLASE"/>
    <property type="match status" value="1"/>
</dbReference>
<keyword evidence="9" id="KW-0963">Cytoplasm</keyword>
<dbReference type="InterPro" id="IPR005122">
    <property type="entry name" value="Uracil-DNA_glycosylase-like"/>
</dbReference>
<comment type="function">
    <text evidence="2 9 11">Excises uracil residues from the DNA which can arise as a result of misincorporation of dUMP residues by DNA polymerase or due to deamination of cytosine.</text>
</comment>
<evidence type="ECO:0000256" key="6">
    <source>
        <dbReference type="ARBA" id="ARBA00022763"/>
    </source>
</evidence>
<feature type="domain" description="Uracil-DNA glycosylase-like" evidence="12">
    <location>
        <begin position="56"/>
        <end position="221"/>
    </location>
</feature>
<evidence type="ECO:0000256" key="3">
    <source>
        <dbReference type="ARBA" id="ARBA00008184"/>
    </source>
</evidence>
<comment type="caution">
    <text evidence="13">The sequence shown here is derived from an EMBL/GenBank/DDBJ whole genome shotgun (WGS) entry which is preliminary data.</text>
</comment>
<dbReference type="InterPro" id="IPR036895">
    <property type="entry name" value="Uracil-DNA_glycosylase-like_sf"/>
</dbReference>
<name>A0A9D2EQ16_9FIRM</name>
<evidence type="ECO:0000256" key="4">
    <source>
        <dbReference type="ARBA" id="ARBA00012030"/>
    </source>
</evidence>
<keyword evidence="13" id="KW-0326">Glycosidase</keyword>
<evidence type="ECO:0000256" key="10">
    <source>
        <dbReference type="PROSITE-ProRule" id="PRU10072"/>
    </source>
</evidence>
<dbReference type="PROSITE" id="PS00130">
    <property type="entry name" value="U_DNA_GLYCOSYLASE"/>
    <property type="match status" value="1"/>
</dbReference>
<dbReference type="InterPro" id="IPR018085">
    <property type="entry name" value="Ura-DNA_Glyclase_AS"/>
</dbReference>
<dbReference type="Proteomes" id="UP000824048">
    <property type="component" value="Unassembled WGS sequence"/>
</dbReference>
<keyword evidence="8 9" id="KW-0234">DNA repair</keyword>